<dbReference type="AlphaFoldDB" id="A0A976IC44"/>
<dbReference type="GeneID" id="94352466"/>
<name>A0A976IC44_BRELC</name>
<keyword evidence="1" id="KW-0175">Coiled coil</keyword>
<reference evidence="3 4" key="1">
    <citation type="journal article" date="2021" name="Genome Biol.">
        <title>AFLAP: assembly-free linkage analysis pipeline using k-mers from genome sequencing data.</title>
        <authorList>
            <person name="Fletcher K."/>
            <person name="Zhang L."/>
            <person name="Gil J."/>
            <person name="Han R."/>
            <person name="Cavanaugh K."/>
            <person name="Michelmore R."/>
        </authorList>
    </citation>
    <scope>NUCLEOTIDE SEQUENCE [LARGE SCALE GENOMIC DNA]</scope>
    <source>
        <strain evidence="3 4">SF5</strain>
    </source>
</reference>
<feature type="region of interest" description="Disordered" evidence="2">
    <location>
        <begin position="230"/>
        <end position="249"/>
    </location>
</feature>
<evidence type="ECO:0000256" key="2">
    <source>
        <dbReference type="SAM" id="MobiDB-lite"/>
    </source>
</evidence>
<dbReference type="EMBL" id="SHOA02000006">
    <property type="protein sequence ID" value="TDH66673.1"/>
    <property type="molecule type" value="Genomic_DNA"/>
</dbReference>
<dbReference type="RefSeq" id="XP_067816172.1">
    <property type="nucleotide sequence ID" value="XM_067966795.1"/>
</dbReference>
<organism evidence="3 4">
    <name type="scientific">Bremia lactucae</name>
    <name type="common">Lettuce downy mildew</name>
    <dbReference type="NCBI Taxonomy" id="4779"/>
    <lineage>
        <taxon>Eukaryota</taxon>
        <taxon>Sar</taxon>
        <taxon>Stramenopiles</taxon>
        <taxon>Oomycota</taxon>
        <taxon>Peronosporomycetes</taxon>
        <taxon>Peronosporales</taxon>
        <taxon>Peronosporaceae</taxon>
        <taxon>Bremia</taxon>
    </lineage>
</organism>
<sequence length="980" mass="110082">MDNEDDALAAAQISQADIIECQAETIAQLKKQVKKAQEYKKLTNSKLKEAAARLKEYRLRVETLVRDEETMKQQLNVHVKASKRPKNLANSKEFAEMATQTDTTVHVTRSSQTISSTMRFVDRCVQTMDTSPSRKRSRLSMQTQDDKVVPKLWRHPFENAMKDTKFDREELCLPILEKNLTSSAALDEILAVDLTEEKVLHEHEIAKSSEEKIILAEIGAVELEIDKELESSSDEERLGTSMEGTADGIENEPLQSFDVAISSEIDQELAFSSDDEETKKLANEIESRRDMIKVAEKPQDVGLSIDDELDNELAALESEEEKGMPAKRDSSLSLSSSTSDSDSSSSCDSDEIGVCTDKLDDDLITTPSEEKTVDLERKNLVVSTCNQEIAIADLLSDPLELDTRTTTMSLKKDTNPVVSIEQSIVSMESLPVRASNDEVTPSGLNENATINELVHPRVAEPNNLVEPPKANMKDPPVDHFESTIQEIPRTRVRKTEDVDATSSKRVKRDDGEKAKKPLVATMDEQRIKKSLVVLKHAIAIGKDEEADSTYARRTLLVLVHQSIRYFDTHPDHVTALCHVLADTFQNLHVSPLAVVSGALGIFRTPRSRRFLQESKWGLSWLCSQVLLRLMRRSSQFPALSMVDDCLLHLQSLLLGERFQLGDSLSSNTSRISRSRQQSHDTVFLSHICALYSYLCKASSQLARARVLLFDLVVENPTLRGLYLTMVMLEVYPAMIVREFDHECIERRTLLQDTLLHVLVAISDAAAAGHELLLHQSSLTMLHRIGDAIQRPDLKEGNAPDRIVFVEKLWIACQAPNVDYFEMAKCLELCTAVYGPDVVMHSFSLQRCRELFTNGCREVKNGIVMVVGHLAHFSTAQQTNFSEEYIVSVLSWLMQLISFKSVDDLIKPEDQLQLVVACSSVCLSVILDHSSKAKLAKRRQVLAKIVQWMDTVPLEQLFDFPVQFLRRLRFAIVAARPVLGQ</sequence>
<evidence type="ECO:0000313" key="4">
    <source>
        <dbReference type="Proteomes" id="UP000294530"/>
    </source>
</evidence>
<feature type="region of interest" description="Disordered" evidence="2">
    <location>
        <begin position="318"/>
        <end position="352"/>
    </location>
</feature>
<feature type="compositionally biased region" description="Low complexity" evidence="2">
    <location>
        <begin position="331"/>
        <end position="347"/>
    </location>
</feature>
<dbReference type="OrthoDB" id="117706at2759"/>
<keyword evidence="4" id="KW-1185">Reference proteome</keyword>
<comment type="caution">
    <text evidence="3">The sequence shown here is derived from an EMBL/GenBank/DDBJ whole genome shotgun (WGS) entry which is preliminary data.</text>
</comment>
<gene>
    <name evidence="3" type="ORF">CCR75_008745</name>
</gene>
<protein>
    <submittedName>
        <fullName evidence="3">Uncharacterized protein</fullName>
    </submittedName>
</protein>
<feature type="coiled-coil region" evidence="1">
    <location>
        <begin position="19"/>
        <end position="74"/>
    </location>
</feature>
<dbReference type="KEGG" id="blac:94352466"/>
<feature type="region of interest" description="Disordered" evidence="2">
    <location>
        <begin position="488"/>
        <end position="513"/>
    </location>
</feature>
<evidence type="ECO:0000256" key="1">
    <source>
        <dbReference type="SAM" id="Coils"/>
    </source>
</evidence>
<feature type="compositionally biased region" description="Basic and acidic residues" evidence="2">
    <location>
        <begin position="321"/>
        <end position="330"/>
    </location>
</feature>
<evidence type="ECO:0000313" key="3">
    <source>
        <dbReference type="EMBL" id="TDH66673.1"/>
    </source>
</evidence>
<dbReference type="Proteomes" id="UP000294530">
    <property type="component" value="Unassembled WGS sequence"/>
</dbReference>
<proteinExistence type="predicted"/>
<accession>A0A976IC44</accession>